<dbReference type="InterPro" id="IPR059226">
    <property type="entry name" value="Choice_anch_Q_dom"/>
</dbReference>
<dbReference type="SUPFAM" id="SSF51126">
    <property type="entry name" value="Pectin lyase-like"/>
    <property type="match status" value="1"/>
</dbReference>
<dbReference type="RefSeq" id="WP_147122374.1">
    <property type="nucleotide sequence ID" value="NZ_CP042431.1"/>
</dbReference>
<gene>
    <name evidence="2" type="ORF">EV199_2467</name>
</gene>
<protein>
    <recommendedName>
        <fullName evidence="4">Parallel beta helix pectate lyase-like protein</fullName>
    </recommendedName>
</protein>
<name>A0A4Q7N679_9BACT</name>
<keyword evidence="3" id="KW-1185">Reference proteome</keyword>
<evidence type="ECO:0000313" key="2">
    <source>
        <dbReference type="EMBL" id="RZS76581.1"/>
    </source>
</evidence>
<dbReference type="InterPro" id="IPR006626">
    <property type="entry name" value="PbH1"/>
</dbReference>
<dbReference type="Proteomes" id="UP000293874">
    <property type="component" value="Unassembled WGS sequence"/>
</dbReference>
<organism evidence="2 3">
    <name type="scientific">Pseudobacter ginsenosidimutans</name>
    <dbReference type="NCBI Taxonomy" id="661488"/>
    <lineage>
        <taxon>Bacteria</taxon>
        <taxon>Pseudomonadati</taxon>
        <taxon>Bacteroidota</taxon>
        <taxon>Chitinophagia</taxon>
        <taxon>Chitinophagales</taxon>
        <taxon>Chitinophagaceae</taxon>
        <taxon>Pseudobacter</taxon>
    </lineage>
</organism>
<accession>A0A4Q7N679</accession>
<dbReference type="AlphaFoldDB" id="A0A4Q7N679"/>
<feature type="chain" id="PRO_5020598054" description="Parallel beta helix pectate lyase-like protein" evidence="1">
    <location>
        <begin position="23"/>
        <end position="648"/>
    </location>
</feature>
<dbReference type="OrthoDB" id="9795486at2"/>
<comment type="caution">
    <text evidence="2">The sequence shown here is derived from an EMBL/GenBank/DDBJ whole genome shotgun (WGS) entry which is preliminary data.</text>
</comment>
<keyword evidence="1" id="KW-0732">Signal</keyword>
<evidence type="ECO:0000313" key="3">
    <source>
        <dbReference type="Proteomes" id="UP000293874"/>
    </source>
</evidence>
<reference evidence="2 3" key="1">
    <citation type="submission" date="2019-02" db="EMBL/GenBank/DDBJ databases">
        <title>Genomic Encyclopedia of Type Strains, Phase IV (KMG-IV): sequencing the most valuable type-strain genomes for metagenomic binning, comparative biology and taxonomic classification.</title>
        <authorList>
            <person name="Goeker M."/>
        </authorList>
    </citation>
    <scope>NUCLEOTIDE SEQUENCE [LARGE SCALE GENOMIC DNA]</scope>
    <source>
        <strain evidence="2 3">DSM 18116</strain>
    </source>
</reference>
<proteinExistence type="predicted"/>
<dbReference type="InterPro" id="IPR012334">
    <property type="entry name" value="Pectin_lyas_fold"/>
</dbReference>
<dbReference type="SUPFAM" id="SSF49344">
    <property type="entry name" value="CBD9-like"/>
    <property type="match status" value="1"/>
</dbReference>
<dbReference type="Gene3D" id="2.160.20.10">
    <property type="entry name" value="Single-stranded right-handed beta-helix, Pectin lyase-like"/>
    <property type="match status" value="1"/>
</dbReference>
<feature type="signal peptide" evidence="1">
    <location>
        <begin position="1"/>
        <end position="22"/>
    </location>
</feature>
<evidence type="ECO:0000256" key="1">
    <source>
        <dbReference type="SAM" id="SignalP"/>
    </source>
</evidence>
<dbReference type="EMBL" id="SGXA01000001">
    <property type="protein sequence ID" value="RZS76581.1"/>
    <property type="molecule type" value="Genomic_DNA"/>
</dbReference>
<evidence type="ECO:0008006" key="4">
    <source>
        <dbReference type="Google" id="ProtNLM"/>
    </source>
</evidence>
<sequence>MGNMRKAAMIAALLFYCLNLLAVDRHVYAPASIQTQIDACVAGDRVLVHTGTYSQAVVIANKNNITLTSAGDGEAIIAGNGSAVHTIYIENSSTVTISGLTIRNTRKQAWSTGITFIGTGSNLTISGNKITEISYVNKSWDPTDNPGSSGVGANGIAIVGDNASSSISNVSVINNEVSYCITGWSEGIALKGNINNFNIEGNNVHHITNIGIDVLGLATYPNITTNNQPSNGTIKGNTAYNCICNYTDNGAIYADGAMNVLIANNKVYNNKFGITVGCENQINKVNATSSGIHVRNNLIYNNSLAGILYGSNGVNNGSTEGTVSHSSITGNTLVKNASSSQWASEIVLQNANNIDCFNNVIYGRYGQMFTVATGVSAINCRANCYYNSAASFSASQQTGPGTWTGLDLAAFRTLTNDNGTDQSIFSDPLISSANATNPDPHLQSNSPCINAGKSGFSPFSGEVDFDGQPRLNGARVDIGVDETGTTSSCPAISVNGNLSDWNGIAAIATATGQSTLTLKVTNNAQSLFFGVSGSGMDNSQYQIFIDTDNNAGTGYQDSQYGSSGAEYLIENGLLYRYNGTGGWSWTAVTATINANKSGTVAELGINRSAFTSLGSTINVSYKDMTNWATQSKLPVSGSYAAYTLINCQ</sequence>
<dbReference type="InterPro" id="IPR011050">
    <property type="entry name" value="Pectin_lyase_fold/virulence"/>
</dbReference>
<dbReference type="SMART" id="SM00710">
    <property type="entry name" value="PbH1"/>
    <property type="match status" value="8"/>
</dbReference>
<dbReference type="NCBIfam" id="NF041518">
    <property type="entry name" value="choice_anch_Q"/>
    <property type="match status" value="1"/>
</dbReference>